<dbReference type="RefSeq" id="WP_175547784.1">
    <property type="nucleotide sequence ID" value="NZ_FRCT01000001.1"/>
</dbReference>
<dbReference type="GO" id="GO:0000272">
    <property type="term" value="P:polysaccharide catabolic process"/>
    <property type="evidence" value="ECO:0007669"/>
    <property type="project" value="InterPro"/>
</dbReference>
<accession>A0A1M7GPC5</accession>
<feature type="domain" description="Dockerin" evidence="2">
    <location>
        <begin position="211"/>
        <end position="283"/>
    </location>
</feature>
<dbReference type="AlphaFoldDB" id="A0A1M7GPC5"/>
<dbReference type="InterPro" id="IPR016134">
    <property type="entry name" value="Dockerin_dom"/>
</dbReference>
<dbReference type="Pfam" id="PF00404">
    <property type="entry name" value="Dockerin_1"/>
    <property type="match status" value="1"/>
</dbReference>
<dbReference type="GO" id="GO:0004553">
    <property type="term" value="F:hydrolase activity, hydrolyzing O-glycosyl compounds"/>
    <property type="evidence" value="ECO:0007669"/>
    <property type="project" value="InterPro"/>
</dbReference>
<dbReference type="PROSITE" id="PS51766">
    <property type="entry name" value="DOCKERIN"/>
    <property type="match status" value="1"/>
</dbReference>
<dbReference type="EMBL" id="FRCT01000001">
    <property type="protein sequence ID" value="SHM18018.1"/>
    <property type="molecule type" value="Genomic_DNA"/>
</dbReference>
<gene>
    <name evidence="3" type="ORF">SAMN04487860_101414</name>
</gene>
<sequence>MKDKRIIAALMCAAIPVGTAMLPVTASISAAASSGTMTFEELYALEENELEQYCSEHDLTYISKEAAKSTLEIRREKWVAVMPKDYMLKGVTDLLESEKASDLNRKNYYDYDFEKIASDLNMPEKYYKIDTENNDFAFYKKSETDADGNTKDTYVKVASIDVELDPSVTDEDSMVRLYQLISVWTEQNPLVYKGITFRYGPAPDSKIETIEIETLGDVNADGKIDAVDASSILAYYAQISTNQIGKYTEDQKLSADVNNDKMINSIDASNILAYYAYTSTAPKGESKSLEEYLKK</sequence>
<evidence type="ECO:0000313" key="4">
    <source>
        <dbReference type="Proteomes" id="UP000184394"/>
    </source>
</evidence>
<dbReference type="Gene3D" id="1.10.1330.10">
    <property type="entry name" value="Dockerin domain"/>
    <property type="match status" value="2"/>
</dbReference>
<reference evidence="3 4" key="1">
    <citation type="submission" date="2016-11" db="EMBL/GenBank/DDBJ databases">
        <authorList>
            <person name="Jaros S."/>
            <person name="Januszkiewicz K."/>
            <person name="Wedrychowicz H."/>
        </authorList>
    </citation>
    <scope>NUCLEOTIDE SEQUENCE [LARGE SCALE GENOMIC DNA]</scope>
    <source>
        <strain evidence="3 4">Y1</strain>
    </source>
</reference>
<evidence type="ECO:0000313" key="3">
    <source>
        <dbReference type="EMBL" id="SHM18018.1"/>
    </source>
</evidence>
<name>A0A1M7GPC5_RUMFL</name>
<feature type="chain" id="PRO_5038916432" description="Dockerin domain-containing protein" evidence="1">
    <location>
        <begin position="27"/>
        <end position="295"/>
    </location>
</feature>
<feature type="signal peptide" evidence="1">
    <location>
        <begin position="1"/>
        <end position="26"/>
    </location>
</feature>
<dbReference type="Proteomes" id="UP000184394">
    <property type="component" value="Unassembled WGS sequence"/>
</dbReference>
<proteinExistence type="predicted"/>
<evidence type="ECO:0000256" key="1">
    <source>
        <dbReference type="SAM" id="SignalP"/>
    </source>
</evidence>
<dbReference type="InterPro" id="IPR036439">
    <property type="entry name" value="Dockerin_dom_sf"/>
</dbReference>
<dbReference type="InterPro" id="IPR002105">
    <property type="entry name" value="Dockerin_1_rpt"/>
</dbReference>
<organism evidence="3 4">
    <name type="scientific">Ruminococcus flavefaciens</name>
    <dbReference type="NCBI Taxonomy" id="1265"/>
    <lineage>
        <taxon>Bacteria</taxon>
        <taxon>Bacillati</taxon>
        <taxon>Bacillota</taxon>
        <taxon>Clostridia</taxon>
        <taxon>Eubacteriales</taxon>
        <taxon>Oscillospiraceae</taxon>
        <taxon>Ruminococcus</taxon>
    </lineage>
</organism>
<dbReference type="CDD" id="cd14255">
    <property type="entry name" value="Dockerin_III"/>
    <property type="match status" value="1"/>
</dbReference>
<protein>
    <recommendedName>
        <fullName evidence="2">Dockerin domain-containing protein</fullName>
    </recommendedName>
</protein>
<keyword evidence="1" id="KW-0732">Signal</keyword>
<evidence type="ECO:0000259" key="2">
    <source>
        <dbReference type="PROSITE" id="PS51766"/>
    </source>
</evidence>
<dbReference type="SUPFAM" id="SSF63446">
    <property type="entry name" value="Type I dockerin domain"/>
    <property type="match status" value="1"/>
</dbReference>